<comment type="similarity">
    <text evidence="1">Belongs to the glycosyltransferase 2 family.</text>
</comment>
<dbReference type="Pfam" id="PF00535">
    <property type="entry name" value="Glycos_transf_2"/>
    <property type="match status" value="1"/>
</dbReference>
<keyword evidence="5" id="KW-0472">Membrane</keyword>
<feature type="transmembrane region" description="Helical" evidence="5">
    <location>
        <begin position="449"/>
        <end position="469"/>
    </location>
</feature>
<dbReference type="OrthoDB" id="9783791at2"/>
<dbReference type="Proteomes" id="UP000324065">
    <property type="component" value="Unassembled WGS sequence"/>
</dbReference>
<dbReference type="SUPFAM" id="SSF53448">
    <property type="entry name" value="Nucleotide-diphospho-sugar transferases"/>
    <property type="match status" value="1"/>
</dbReference>
<feature type="domain" description="Glycosyltransferase 2-like" evidence="6">
    <location>
        <begin position="203"/>
        <end position="321"/>
    </location>
</feature>
<protein>
    <submittedName>
        <fullName evidence="7">Glycosyltransferase family 2 protein</fullName>
    </submittedName>
</protein>
<name>A0A5M6ICR4_9PROT</name>
<feature type="compositionally biased region" description="Basic and acidic residues" evidence="4">
    <location>
        <begin position="61"/>
        <end position="74"/>
    </location>
</feature>
<feature type="compositionally biased region" description="Basic residues" evidence="4">
    <location>
        <begin position="112"/>
        <end position="134"/>
    </location>
</feature>
<evidence type="ECO:0000256" key="3">
    <source>
        <dbReference type="ARBA" id="ARBA00022679"/>
    </source>
</evidence>
<dbReference type="AlphaFoldDB" id="A0A5M6ICR4"/>
<dbReference type="InterPro" id="IPR001173">
    <property type="entry name" value="Glyco_trans_2-like"/>
</dbReference>
<evidence type="ECO:0000256" key="4">
    <source>
        <dbReference type="SAM" id="MobiDB-lite"/>
    </source>
</evidence>
<dbReference type="EMBL" id="VWPJ01000007">
    <property type="protein sequence ID" value="KAA5605767.1"/>
    <property type="molecule type" value="Genomic_DNA"/>
</dbReference>
<comment type="caution">
    <text evidence="7">The sequence shown here is derived from an EMBL/GenBank/DDBJ whole genome shotgun (WGS) entry which is preliminary data.</text>
</comment>
<accession>A0A5M6ICR4</accession>
<keyword evidence="2" id="KW-0328">Glycosyltransferase</keyword>
<evidence type="ECO:0000259" key="6">
    <source>
        <dbReference type="Pfam" id="PF00535"/>
    </source>
</evidence>
<evidence type="ECO:0000313" key="8">
    <source>
        <dbReference type="Proteomes" id="UP000324065"/>
    </source>
</evidence>
<keyword evidence="5" id="KW-1133">Transmembrane helix</keyword>
<organism evidence="7 8">
    <name type="scientific">Roseospira marina</name>
    <dbReference type="NCBI Taxonomy" id="140057"/>
    <lineage>
        <taxon>Bacteria</taxon>
        <taxon>Pseudomonadati</taxon>
        <taxon>Pseudomonadota</taxon>
        <taxon>Alphaproteobacteria</taxon>
        <taxon>Rhodospirillales</taxon>
        <taxon>Rhodospirillaceae</taxon>
        <taxon>Roseospira</taxon>
    </lineage>
</organism>
<dbReference type="GO" id="GO:0016757">
    <property type="term" value="F:glycosyltransferase activity"/>
    <property type="evidence" value="ECO:0007669"/>
    <property type="project" value="UniProtKB-KW"/>
</dbReference>
<dbReference type="PANTHER" id="PTHR43179:SF12">
    <property type="entry name" value="GALACTOFURANOSYLTRANSFERASE GLFT2"/>
    <property type="match status" value="1"/>
</dbReference>
<dbReference type="InterPro" id="IPR029044">
    <property type="entry name" value="Nucleotide-diphossugar_trans"/>
</dbReference>
<keyword evidence="3 7" id="KW-0808">Transferase</keyword>
<gene>
    <name evidence="7" type="ORF">F1188_09085</name>
</gene>
<reference evidence="7 8" key="1">
    <citation type="submission" date="2019-09" db="EMBL/GenBank/DDBJ databases">
        <title>Genome sequence of Roseospira marina, one of the more divergent members of the non-sulfur purple photosynthetic bacterial family, the Rhodospirillaceae.</title>
        <authorList>
            <person name="Meyer T."/>
            <person name="Kyndt J."/>
        </authorList>
    </citation>
    <scope>NUCLEOTIDE SEQUENCE [LARGE SCALE GENOMIC DNA]</scope>
    <source>
        <strain evidence="7 8">DSM 15113</strain>
    </source>
</reference>
<dbReference type="Gene3D" id="3.90.550.10">
    <property type="entry name" value="Spore Coat Polysaccharide Biosynthesis Protein SpsA, Chain A"/>
    <property type="match status" value="1"/>
</dbReference>
<sequence length="541" mass="58745">MARPGPMAAGGVGAVRVRDPLVSPRSHGLRCVRCAGSPPVGLVPPPRGPTAAPCLHHRRRPALDRRPAGLDRAPHRAGTRRSGPVPQPAGRGRRVHLHGGGSGAAESARRAHEQRRRRAGGPRRQRRQNVRRGHGLLPHRPQGQRAPMLPRPAVAGQPVRRLVRLAGWSSALRNRLHRGLRPDLRPLHPAGDGFMIAQPWVRVVIVTMNEGPLLAQCLESLRAQTDPAWEAVVVGNGSDPAVLDAALPDDPRVRVVRLPANIGYSAANNVGADHTVETHPPPPFVATLNPDAFPAPDWLAALRAAAGRHPDAAAFASLQRDAADPTLCDGLGDEAAPVGLVWRGGIWQPVPPADALVEGECFAACAAAALYRRAAWDAVGGFDGGFFCYLDDTDLSYRLRLRGGPVVFVPSAQVLHVGSATNGQDSDFIRYHTSRNRLWFFVKNTPGPLVWLLAPGLLAVIGLLLLRAARCGRLAIDLKGLRDGLRGLPGAWRQRRVIQRARTAPWWRVARALTWDPRRFARRAPRPDRIRAPRRDRVRPA</sequence>
<evidence type="ECO:0000256" key="2">
    <source>
        <dbReference type="ARBA" id="ARBA00022676"/>
    </source>
</evidence>
<evidence type="ECO:0000313" key="7">
    <source>
        <dbReference type="EMBL" id="KAA5605767.1"/>
    </source>
</evidence>
<evidence type="ECO:0000256" key="5">
    <source>
        <dbReference type="SAM" id="Phobius"/>
    </source>
</evidence>
<keyword evidence="5" id="KW-0812">Transmembrane</keyword>
<proteinExistence type="inferred from homology"/>
<dbReference type="PANTHER" id="PTHR43179">
    <property type="entry name" value="RHAMNOSYLTRANSFERASE WBBL"/>
    <property type="match status" value="1"/>
</dbReference>
<evidence type="ECO:0000256" key="1">
    <source>
        <dbReference type="ARBA" id="ARBA00006739"/>
    </source>
</evidence>
<feature type="region of interest" description="Disordered" evidence="4">
    <location>
        <begin position="42"/>
        <end position="155"/>
    </location>
</feature>
<keyword evidence="8" id="KW-1185">Reference proteome</keyword>